<comment type="subcellular location">
    <subcellularLocation>
        <location evidence="1">Membrane</location>
        <topology evidence="1">Multi-pass membrane protein</topology>
    </subcellularLocation>
</comment>
<accession>A0A5J5EU89</accession>
<evidence type="ECO:0000256" key="1">
    <source>
        <dbReference type="ARBA" id="ARBA00004141"/>
    </source>
</evidence>
<dbReference type="PANTHER" id="PTHR10556">
    <property type="entry name" value="3-OXO-5-ALPHA-STEROID 4-DEHYDROGENASE"/>
    <property type="match status" value="1"/>
</dbReference>
<feature type="transmembrane region" description="Helical" evidence="6">
    <location>
        <begin position="131"/>
        <end position="152"/>
    </location>
</feature>
<dbReference type="PROSITE" id="PS50244">
    <property type="entry name" value="S5A_REDUCTASE"/>
    <property type="match status" value="1"/>
</dbReference>
<dbReference type="InterPro" id="IPR001104">
    <property type="entry name" value="3-oxo-5_a-steroid_4-DH_C"/>
</dbReference>
<evidence type="ECO:0000313" key="8">
    <source>
        <dbReference type="EMBL" id="KAA8903173.1"/>
    </source>
</evidence>
<dbReference type="GO" id="GO:0006629">
    <property type="term" value="P:lipid metabolic process"/>
    <property type="evidence" value="ECO:0007669"/>
    <property type="project" value="InterPro"/>
</dbReference>
<dbReference type="OrthoDB" id="5788137at2759"/>
<protein>
    <submittedName>
        <fullName evidence="8">3-oxo-5-alpha-steroid 4-dehydrogenase-domain-containing protein</fullName>
    </submittedName>
</protein>
<name>A0A5J5EU89_9PEZI</name>
<evidence type="ECO:0000256" key="5">
    <source>
        <dbReference type="ARBA" id="ARBA00023136"/>
    </source>
</evidence>
<comment type="caution">
    <text evidence="8">The sequence shown here is derived from an EMBL/GenBank/DDBJ whole genome shotgun (WGS) entry which is preliminary data.</text>
</comment>
<dbReference type="Proteomes" id="UP000326924">
    <property type="component" value="Unassembled WGS sequence"/>
</dbReference>
<reference evidence="8 9" key="1">
    <citation type="submission" date="2019-09" db="EMBL/GenBank/DDBJ databases">
        <title>Draft genome of the ectomycorrhizal ascomycete Sphaerosporella brunnea.</title>
        <authorList>
            <consortium name="DOE Joint Genome Institute"/>
            <person name="Benucci G.M."/>
            <person name="Marozzi G."/>
            <person name="Antonielli L."/>
            <person name="Sanchez S."/>
            <person name="Marco P."/>
            <person name="Wang X."/>
            <person name="Falini L.B."/>
            <person name="Barry K."/>
            <person name="Haridas S."/>
            <person name="Lipzen A."/>
            <person name="Labutti K."/>
            <person name="Grigoriev I.V."/>
            <person name="Murat C."/>
            <person name="Martin F."/>
            <person name="Albertini E."/>
            <person name="Donnini D."/>
            <person name="Bonito G."/>
        </authorList>
    </citation>
    <scope>NUCLEOTIDE SEQUENCE [LARGE SCALE GENOMIC DNA]</scope>
    <source>
        <strain evidence="8 9">Sb_GMNB300</strain>
    </source>
</reference>
<keyword evidence="9" id="KW-1185">Reference proteome</keyword>
<comment type="similarity">
    <text evidence="2">Belongs to the steroid 5-alpha reductase family.</text>
</comment>
<dbReference type="EMBL" id="VXIS01000121">
    <property type="protein sequence ID" value="KAA8903173.1"/>
    <property type="molecule type" value="Genomic_DNA"/>
</dbReference>
<organism evidence="8 9">
    <name type="scientific">Sphaerosporella brunnea</name>
    <dbReference type="NCBI Taxonomy" id="1250544"/>
    <lineage>
        <taxon>Eukaryota</taxon>
        <taxon>Fungi</taxon>
        <taxon>Dikarya</taxon>
        <taxon>Ascomycota</taxon>
        <taxon>Pezizomycotina</taxon>
        <taxon>Pezizomycetes</taxon>
        <taxon>Pezizales</taxon>
        <taxon>Pyronemataceae</taxon>
        <taxon>Sphaerosporella</taxon>
    </lineage>
</organism>
<feature type="domain" description="3-oxo-5-alpha-steroid 4-dehydrogenase C-terminal" evidence="7">
    <location>
        <begin position="130"/>
        <end position="198"/>
    </location>
</feature>
<keyword evidence="3 6" id="KW-0812">Transmembrane</keyword>
<evidence type="ECO:0000256" key="4">
    <source>
        <dbReference type="ARBA" id="ARBA00022989"/>
    </source>
</evidence>
<feature type="domain" description="3-oxo-5-alpha-steroid 4-dehydrogenase C-terminal" evidence="7">
    <location>
        <begin position="220"/>
        <end position="303"/>
    </location>
</feature>
<proteinExistence type="inferred from homology"/>
<evidence type="ECO:0000256" key="6">
    <source>
        <dbReference type="SAM" id="Phobius"/>
    </source>
</evidence>
<dbReference type="PANTHER" id="PTHR10556:SF43">
    <property type="entry name" value="STEROID 5-ALPHA-REDUCTASE DET2"/>
    <property type="match status" value="1"/>
</dbReference>
<dbReference type="AlphaFoldDB" id="A0A5J5EU89"/>
<dbReference type="InParanoid" id="A0A5J5EU89"/>
<keyword evidence="4 6" id="KW-1133">Transmembrane helix</keyword>
<dbReference type="GO" id="GO:0016627">
    <property type="term" value="F:oxidoreductase activity, acting on the CH-CH group of donors"/>
    <property type="evidence" value="ECO:0007669"/>
    <property type="project" value="InterPro"/>
</dbReference>
<dbReference type="InterPro" id="IPR039357">
    <property type="entry name" value="SRD5A/TECR"/>
</dbReference>
<keyword evidence="5 6" id="KW-0472">Membrane</keyword>
<sequence>METVNNAMTALGNVRELLRSNGIAPLSLANWQLLLQGWKYFTLVAPIQLAIDWYPMGKTSAKSIFNVPGKPAWIMMELVSPLTLLYTIYTNPSRTGPLPKAHVWLTTLYCMHYFHRALLSPLRNPSIAPFNILLFFAGVAFNLANGSAIGAWLGGYGSATEVPVWRLVIGSAMFMLGLWGNVYHEEVLRDLRRDTPKKSKKSSKEAQKTPIEERVHELEGRHYKIPHGGLFEYCWYPHYFSEWFEWTGYMIAGGGPFNFLPAALFVINELATMLPRALQGKRWYLKKFGEDVPKRKAVIPGVL</sequence>
<gene>
    <name evidence="8" type="ORF">FN846DRAFT_954385</name>
</gene>
<dbReference type="Pfam" id="PF02544">
    <property type="entry name" value="Steroid_dh"/>
    <property type="match status" value="2"/>
</dbReference>
<evidence type="ECO:0000313" key="9">
    <source>
        <dbReference type="Proteomes" id="UP000326924"/>
    </source>
</evidence>
<feature type="transmembrane region" description="Helical" evidence="6">
    <location>
        <begin position="164"/>
        <end position="183"/>
    </location>
</feature>
<evidence type="ECO:0000256" key="3">
    <source>
        <dbReference type="ARBA" id="ARBA00022692"/>
    </source>
</evidence>
<evidence type="ECO:0000259" key="7">
    <source>
        <dbReference type="Pfam" id="PF02544"/>
    </source>
</evidence>
<dbReference type="GO" id="GO:0016020">
    <property type="term" value="C:membrane"/>
    <property type="evidence" value="ECO:0007669"/>
    <property type="project" value="UniProtKB-SubCell"/>
</dbReference>
<evidence type="ECO:0000256" key="2">
    <source>
        <dbReference type="ARBA" id="ARBA00007742"/>
    </source>
</evidence>